<comment type="caution">
    <text evidence="2">The sequence shown here is derived from an EMBL/GenBank/DDBJ whole genome shotgun (WGS) entry which is preliminary data.</text>
</comment>
<dbReference type="Proteomes" id="UP000029533">
    <property type="component" value="Unassembled WGS sequence"/>
</dbReference>
<keyword evidence="1" id="KW-0732">Signal</keyword>
<accession>A0AAW3FHR5</accession>
<evidence type="ECO:0000256" key="1">
    <source>
        <dbReference type="SAM" id="SignalP"/>
    </source>
</evidence>
<gene>
    <name evidence="2" type="ORF">HMPREF2132_02120</name>
</gene>
<dbReference type="PROSITE" id="PS51257">
    <property type="entry name" value="PROKAR_LIPOPROTEIN"/>
    <property type="match status" value="1"/>
</dbReference>
<dbReference type="EMBL" id="JRNJ01000024">
    <property type="protein sequence ID" value="KGF29884.1"/>
    <property type="molecule type" value="Genomic_DNA"/>
</dbReference>
<evidence type="ECO:0000313" key="3">
    <source>
        <dbReference type="Proteomes" id="UP000029533"/>
    </source>
</evidence>
<dbReference type="AlphaFoldDB" id="A0AAW3FHR5"/>
<organism evidence="2 3">
    <name type="scientific">Prevotella histicola JCM 15637 = DNF00424</name>
    <dbReference type="NCBI Taxonomy" id="1236504"/>
    <lineage>
        <taxon>Bacteria</taxon>
        <taxon>Pseudomonadati</taxon>
        <taxon>Bacteroidota</taxon>
        <taxon>Bacteroidia</taxon>
        <taxon>Bacteroidales</taxon>
        <taxon>Prevotellaceae</taxon>
        <taxon>Prevotella</taxon>
    </lineage>
</organism>
<evidence type="ECO:0000313" key="2">
    <source>
        <dbReference type="EMBL" id="KGF29884.1"/>
    </source>
</evidence>
<evidence type="ECO:0008006" key="4">
    <source>
        <dbReference type="Google" id="ProtNLM"/>
    </source>
</evidence>
<proteinExistence type="predicted"/>
<dbReference type="RefSeq" id="WP_025793038.1">
    <property type="nucleotide sequence ID" value="NZ_JRNJ01000024.1"/>
</dbReference>
<sequence>MKAKLLILMILVMFISSCGAHKTPQSEEKDSITRQLSFINNKNIDFSIKKVACDSCFPIIDIGYRVKVKLSAKQESLIAKLKKKEWIHMLNDETTDYAANILLYYIYKRDAIVLLYNRDIRKWRDGMKSDDMLYWNHILK</sequence>
<name>A0AAW3FHR5_9BACT</name>
<reference evidence="2 3" key="1">
    <citation type="submission" date="2014-07" db="EMBL/GenBank/DDBJ databases">
        <authorList>
            <person name="McCorrison J."/>
            <person name="Sanka R."/>
            <person name="Torralba M."/>
            <person name="Gillis M."/>
            <person name="Haft D.H."/>
            <person name="Methe B."/>
            <person name="Sutton G."/>
            <person name="Nelson K.E."/>
        </authorList>
    </citation>
    <scope>NUCLEOTIDE SEQUENCE [LARGE SCALE GENOMIC DNA]</scope>
    <source>
        <strain evidence="2 3">DNF00424</strain>
    </source>
</reference>
<feature type="signal peptide" evidence="1">
    <location>
        <begin position="1"/>
        <end position="20"/>
    </location>
</feature>
<feature type="chain" id="PRO_5043946547" description="Lipoprotein" evidence="1">
    <location>
        <begin position="21"/>
        <end position="140"/>
    </location>
</feature>
<protein>
    <recommendedName>
        <fullName evidence="4">Lipoprotein</fullName>
    </recommendedName>
</protein>